<dbReference type="KEGG" id="fgi:OP10G_1814"/>
<dbReference type="InterPro" id="IPR002781">
    <property type="entry name" value="TM_pro_TauE-like"/>
</dbReference>
<keyword evidence="3 6" id="KW-0812">Transmembrane</keyword>
<dbReference type="AlphaFoldDB" id="A0A068NP83"/>
<dbReference type="Proteomes" id="UP000027982">
    <property type="component" value="Chromosome"/>
</dbReference>
<comment type="similarity">
    <text evidence="2 6">Belongs to the 4-toluene sulfonate uptake permease (TSUP) (TC 2.A.102) family.</text>
</comment>
<evidence type="ECO:0000256" key="4">
    <source>
        <dbReference type="ARBA" id="ARBA00022989"/>
    </source>
</evidence>
<reference evidence="7 8" key="1">
    <citation type="journal article" date="2014" name="PLoS ONE">
        <title>The first complete genome sequence of the class fimbriimonadia in the phylum armatimonadetes.</title>
        <authorList>
            <person name="Hu Z.Y."/>
            <person name="Wang Y.Z."/>
            <person name="Im W.T."/>
            <person name="Wang S.Y."/>
            <person name="Zhao G.P."/>
            <person name="Zheng H.J."/>
            <person name="Quan Z.X."/>
        </authorList>
    </citation>
    <scope>NUCLEOTIDE SEQUENCE [LARGE SCALE GENOMIC DNA]</scope>
    <source>
        <strain evidence="7">Gsoil 348</strain>
    </source>
</reference>
<feature type="transmembrane region" description="Helical" evidence="6">
    <location>
        <begin position="6"/>
        <end position="36"/>
    </location>
</feature>
<feature type="transmembrane region" description="Helical" evidence="6">
    <location>
        <begin position="48"/>
        <end position="65"/>
    </location>
</feature>
<feature type="transmembrane region" description="Helical" evidence="6">
    <location>
        <begin position="71"/>
        <end position="87"/>
    </location>
</feature>
<dbReference type="HOGENOM" id="CLU_045498_13_2_0"/>
<dbReference type="RefSeq" id="WP_025226229.1">
    <property type="nucleotide sequence ID" value="NZ_CP007139.1"/>
</dbReference>
<evidence type="ECO:0000313" key="8">
    <source>
        <dbReference type="Proteomes" id="UP000027982"/>
    </source>
</evidence>
<dbReference type="PANTHER" id="PTHR43701">
    <property type="entry name" value="MEMBRANE TRANSPORTER PROTEIN MJ0441-RELATED"/>
    <property type="match status" value="1"/>
</dbReference>
<accession>A0A068NP83</accession>
<evidence type="ECO:0000256" key="5">
    <source>
        <dbReference type="ARBA" id="ARBA00023136"/>
    </source>
</evidence>
<comment type="subcellular location">
    <subcellularLocation>
        <location evidence="6">Cell membrane</location>
        <topology evidence="6">Multi-pass membrane protein</topology>
    </subcellularLocation>
    <subcellularLocation>
        <location evidence="1">Membrane</location>
        <topology evidence="1">Multi-pass membrane protein</topology>
    </subcellularLocation>
</comment>
<dbReference type="EMBL" id="CP007139">
    <property type="protein sequence ID" value="AIE85182.1"/>
    <property type="molecule type" value="Genomic_DNA"/>
</dbReference>
<keyword evidence="5 6" id="KW-0472">Membrane</keyword>
<dbReference type="InterPro" id="IPR051598">
    <property type="entry name" value="TSUP/Inactive_protease-like"/>
</dbReference>
<name>A0A068NP83_FIMGI</name>
<dbReference type="eggNOG" id="COG0730">
    <property type="taxonomic scope" value="Bacteria"/>
</dbReference>
<organism evidence="7 8">
    <name type="scientific">Fimbriimonas ginsengisoli Gsoil 348</name>
    <dbReference type="NCBI Taxonomy" id="661478"/>
    <lineage>
        <taxon>Bacteria</taxon>
        <taxon>Bacillati</taxon>
        <taxon>Armatimonadota</taxon>
        <taxon>Fimbriimonadia</taxon>
        <taxon>Fimbriimonadales</taxon>
        <taxon>Fimbriimonadaceae</taxon>
        <taxon>Fimbriimonas</taxon>
    </lineage>
</organism>
<keyword evidence="6" id="KW-1003">Cell membrane</keyword>
<dbReference type="PANTHER" id="PTHR43701:SF2">
    <property type="entry name" value="MEMBRANE TRANSPORTER PROTEIN YJNA-RELATED"/>
    <property type="match status" value="1"/>
</dbReference>
<evidence type="ECO:0000256" key="6">
    <source>
        <dbReference type="RuleBase" id="RU363041"/>
    </source>
</evidence>
<protein>
    <recommendedName>
        <fullName evidence="6">Probable membrane transporter protein</fullName>
    </recommendedName>
</protein>
<proteinExistence type="inferred from homology"/>
<keyword evidence="8" id="KW-1185">Reference proteome</keyword>
<gene>
    <name evidence="7" type="ORF">OP10G_1814</name>
</gene>
<evidence type="ECO:0000256" key="1">
    <source>
        <dbReference type="ARBA" id="ARBA00004141"/>
    </source>
</evidence>
<feature type="transmembrane region" description="Helical" evidence="6">
    <location>
        <begin position="99"/>
        <end position="117"/>
    </location>
</feature>
<evidence type="ECO:0000256" key="2">
    <source>
        <dbReference type="ARBA" id="ARBA00009142"/>
    </source>
</evidence>
<evidence type="ECO:0000313" key="7">
    <source>
        <dbReference type="EMBL" id="AIE85182.1"/>
    </source>
</evidence>
<keyword evidence="4 6" id="KW-1133">Transmembrane helix</keyword>
<dbReference type="GO" id="GO:0005886">
    <property type="term" value="C:plasma membrane"/>
    <property type="evidence" value="ECO:0007669"/>
    <property type="project" value="UniProtKB-SubCell"/>
</dbReference>
<evidence type="ECO:0000256" key="3">
    <source>
        <dbReference type="ARBA" id="ARBA00022692"/>
    </source>
</evidence>
<dbReference type="OrthoDB" id="595460at2"/>
<dbReference type="Pfam" id="PF01925">
    <property type="entry name" value="TauE"/>
    <property type="match status" value="1"/>
</dbReference>
<sequence>MEWVLLAVTGLVAGVLGGMFGIGGGVVIVPMLMYVLHYSQTKAQGTSLAVLLPPIGILGVMNYWKAGQIDIRQALIIALGFILGGYFGSKASLTFDPVLLRKAFALLLIGIAVQMWFGKE</sequence>